<dbReference type="Pfam" id="PF02481">
    <property type="entry name" value="DNA_processg_A"/>
    <property type="match status" value="1"/>
</dbReference>
<dbReference type="Proteomes" id="UP000261222">
    <property type="component" value="Unassembled WGS sequence"/>
</dbReference>
<comment type="similarity">
    <text evidence="1">Belongs to the DprA/Smf family.</text>
</comment>
<evidence type="ECO:0000256" key="1">
    <source>
        <dbReference type="ARBA" id="ARBA00006525"/>
    </source>
</evidence>
<dbReference type="Proteomes" id="UP000285839">
    <property type="component" value="Unassembled WGS sequence"/>
</dbReference>
<evidence type="ECO:0000313" key="3">
    <source>
        <dbReference type="EMBL" id="RGN04373.1"/>
    </source>
</evidence>
<dbReference type="PANTHER" id="PTHR43022:SF1">
    <property type="entry name" value="PROTEIN SMF"/>
    <property type="match status" value="1"/>
</dbReference>
<reference evidence="6 7" key="1">
    <citation type="submission" date="2018-08" db="EMBL/GenBank/DDBJ databases">
        <title>A genome reference for cultivated species of the human gut microbiota.</title>
        <authorList>
            <person name="Zou Y."/>
            <person name="Xue W."/>
            <person name="Luo G."/>
        </authorList>
    </citation>
    <scope>NUCLEOTIDE SEQUENCE [LARGE SCALE GENOMIC DNA]</scope>
    <source>
        <strain evidence="5 8">AF25-21</strain>
        <strain evidence="4 6">OM03-6</strain>
        <strain evidence="3 7">OM06-11AA</strain>
    </source>
</reference>
<accession>A0A3E5A6C8</accession>
<dbReference type="InterPro" id="IPR057666">
    <property type="entry name" value="DrpA_SLOG"/>
</dbReference>
<name>A0A3E5A6C8_9FIRM</name>
<evidence type="ECO:0000313" key="4">
    <source>
        <dbReference type="EMBL" id="RGN83332.1"/>
    </source>
</evidence>
<dbReference type="GO" id="GO:0003677">
    <property type="term" value="F:DNA binding"/>
    <property type="evidence" value="ECO:0007669"/>
    <property type="project" value="UniProtKB-KW"/>
</dbReference>
<sequence length="312" mass="34141">MINIDVLRIIIAKGAGDGTLKKISKCIANDMSYSLNDICNNINLMCSLGIKQEVARNIYEGKENALLLEEQLYQNNIDMCWIGDDCFPDGLKKLNIGNIPAILFYKGNYKLLQNKCVGFTGSRKVSDSGIRITDSSARQLSSDGIAVISGYAKGVDITAHKAALQSGGSTVFVIVEGILKNRVKGEVKELLNDKNHLFVSQFLPNLTWSASNAMKRNSTIIGLSDAMILIESGMNGGTFNAGEQSLKNKKPLFVVEYGVSKPTAEGNDFFLQHGGMPLRGDKNGKPILKRLYSALEQNETKESYEQLSFKLG</sequence>
<dbReference type="AlphaFoldDB" id="A0A3E5A6C8"/>
<dbReference type="RefSeq" id="WP_117594131.1">
    <property type="nucleotide sequence ID" value="NZ_QRUH01000012.1"/>
</dbReference>
<evidence type="ECO:0000313" key="7">
    <source>
        <dbReference type="Proteomes" id="UP000261222"/>
    </source>
</evidence>
<dbReference type="PANTHER" id="PTHR43022">
    <property type="entry name" value="PROTEIN SMF"/>
    <property type="match status" value="1"/>
</dbReference>
<organism evidence="3 7">
    <name type="scientific">Blautia obeum</name>
    <dbReference type="NCBI Taxonomy" id="40520"/>
    <lineage>
        <taxon>Bacteria</taxon>
        <taxon>Bacillati</taxon>
        <taxon>Bacillota</taxon>
        <taxon>Clostridia</taxon>
        <taxon>Lachnospirales</taxon>
        <taxon>Lachnospiraceae</taxon>
        <taxon>Blautia</taxon>
    </lineage>
</organism>
<dbReference type="InterPro" id="IPR003488">
    <property type="entry name" value="DprA"/>
</dbReference>
<feature type="domain" description="Smf/DprA SLOG" evidence="2">
    <location>
        <begin position="79"/>
        <end position="276"/>
    </location>
</feature>
<dbReference type="SUPFAM" id="SSF102405">
    <property type="entry name" value="MCP/YpsA-like"/>
    <property type="match status" value="1"/>
</dbReference>
<dbReference type="GO" id="GO:0009294">
    <property type="term" value="P:DNA-mediated transformation"/>
    <property type="evidence" value="ECO:0007669"/>
    <property type="project" value="InterPro"/>
</dbReference>
<dbReference type="EMBL" id="QSUB01000004">
    <property type="protein sequence ID" value="RGN04373.1"/>
    <property type="molecule type" value="Genomic_DNA"/>
</dbReference>
<dbReference type="EMBL" id="QRUH01000012">
    <property type="protein sequence ID" value="RGR47040.1"/>
    <property type="molecule type" value="Genomic_DNA"/>
</dbReference>
<proteinExistence type="inferred from homology"/>
<evidence type="ECO:0000313" key="5">
    <source>
        <dbReference type="EMBL" id="RGR47040.1"/>
    </source>
</evidence>
<evidence type="ECO:0000313" key="8">
    <source>
        <dbReference type="Proteomes" id="UP000285839"/>
    </source>
</evidence>
<gene>
    <name evidence="5" type="ORF">DWY46_14270</name>
    <name evidence="4" type="ORF">DXB38_16525</name>
    <name evidence="3" type="ORF">DXB81_10520</name>
</gene>
<dbReference type="Proteomes" id="UP000261105">
    <property type="component" value="Unassembled WGS sequence"/>
</dbReference>
<comment type="caution">
    <text evidence="3">The sequence shown here is derived from an EMBL/GenBank/DDBJ whole genome shotgun (WGS) entry which is preliminary data.</text>
</comment>
<evidence type="ECO:0000259" key="2">
    <source>
        <dbReference type="Pfam" id="PF02481"/>
    </source>
</evidence>
<keyword evidence="3" id="KW-0238">DNA-binding</keyword>
<dbReference type="EMBL" id="QSUZ01000045">
    <property type="protein sequence ID" value="RGN83332.1"/>
    <property type="molecule type" value="Genomic_DNA"/>
</dbReference>
<protein>
    <submittedName>
        <fullName evidence="3">DNA-binding protein</fullName>
    </submittedName>
</protein>
<dbReference type="Gene3D" id="3.40.50.450">
    <property type="match status" value="1"/>
</dbReference>
<evidence type="ECO:0000313" key="6">
    <source>
        <dbReference type="Proteomes" id="UP000261105"/>
    </source>
</evidence>